<dbReference type="Gene3D" id="1.25.50.20">
    <property type="match status" value="1"/>
</dbReference>
<feature type="site" description="Transition state stabilizer" evidence="10">
    <location>
        <position position="497"/>
    </location>
</feature>
<dbReference type="GO" id="GO:0008270">
    <property type="term" value="F:zinc ion binding"/>
    <property type="evidence" value="ECO:0007669"/>
    <property type="project" value="InterPro"/>
</dbReference>
<keyword evidence="11" id="KW-0812">Transmembrane</keyword>
<evidence type="ECO:0000259" key="13">
    <source>
        <dbReference type="Pfam" id="PF11838"/>
    </source>
</evidence>
<evidence type="ECO:0008006" key="17">
    <source>
        <dbReference type="Google" id="ProtNLM"/>
    </source>
</evidence>
<dbReference type="InterPro" id="IPR034016">
    <property type="entry name" value="M1_APN-typ"/>
</dbReference>
<dbReference type="FunFam" id="1.25.50.20:FF:000014">
    <property type="entry name" value="Aminopeptidase"/>
    <property type="match status" value="1"/>
</dbReference>
<dbReference type="HOGENOM" id="CLU_003705_2_0_1"/>
<dbReference type="GO" id="GO:0005737">
    <property type="term" value="C:cytoplasm"/>
    <property type="evidence" value="ECO:0007669"/>
    <property type="project" value="TreeGrafter"/>
</dbReference>
<dbReference type="Proteomes" id="UP000008281">
    <property type="component" value="Unassembled WGS sequence"/>
</dbReference>
<dbReference type="InterPro" id="IPR050344">
    <property type="entry name" value="Peptidase_M1_aminopeptidases"/>
</dbReference>
<dbReference type="InterPro" id="IPR024571">
    <property type="entry name" value="ERAP1-like_C_dom"/>
</dbReference>
<protein>
    <recommendedName>
        <fullName evidence="17">Aminopeptidase</fullName>
    </recommendedName>
</protein>
<dbReference type="GO" id="GO:0042277">
    <property type="term" value="F:peptide binding"/>
    <property type="evidence" value="ECO:0007669"/>
    <property type="project" value="TreeGrafter"/>
</dbReference>
<feature type="domain" description="ERAP1-like C-terminal" evidence="13">
    <location>
        <begin position="646"/>
        <end position="969"/>
    </location>
</feature>
<dbReference type="InterPro" id="IPR045357">
    <property type="entry name" value="Aminopeptidase_N-like_N"/>
</dbReference>
<proteinExistence type="inferred from homology"/>
<dbReference type="InterPro" id="IPR027268">
    <property type="entry name" value="Peptidase_M4/M1_CTD_sf"/>
</dbReference>
<dbReference type="GO" id="GO:0005615">
    <property type="term" value="C:extracellular space"/>
    <property type="evidence" value="ECO:0007669"/>
    <property type="project" value="TreeGrafter"/>
</dbReference>
<dbReference type="SUPFAM" id="SSF63737">
    <property type="entry name" value="Leukotriene A4 hydrolase N-terminal domain"/>
    <property type="match status" value="1"/>
</dbReference>
<evidence type="ECO:0000256" key="2">
    <source>
        <dbReference type="ARBA" id="ARBA00022438"/>
    </source>
</evidence>
<evidence type="ECO:0000256" key="9">
    <source>
        <dbReference type="PIRSR" id="PIRSR634016-3"/>
    </source>
</evidence>
<evidence type="ECO:0000313" key="15">
    <source>
        <dbReference type="EMBL" id="EFP11097.1"/>
    </source>
</evidence>
<evidence type="ECO:0000256" key="6">
    <source>
        <dbReference type="ARBA" id="ARBA00022833"/>
    </source>
</evidence>
<feature type="domain" description="Aminopeptidase N-like N-terminal" evidence="14">
    <location>
        <begin position="106"/>
        <end position="303"/>
    </location>
</feature>
<dbReference type="GO" id="GO:0006508">
    <property type="term" value="P:proteolysis"/>
    <property type="evidence" value="ECO:0007669"/>
    <property type="project" value="UniProtKB-KW"/>
</dbReference>
<sequence>MSFPQNYGSFSQMGHPPPKETKKSCEVKSFALPVFCTLLGIVITAFITWHIARGHYTTGEELVDFFKLLSPKTGVFRNEKDSPIITQPPEDTVPASDLRLPDSASPISYDLVIKTYLPGYDYVADSKNKTFEGQVTIKLNITKSVKKITLNSKDLNYTEELIKKSSLFVNGEQVSFTLDDKQSTFEKIFFNLDRSVGPTTDAILKVFFGAPLRTDMSGLYQTTYTNSQGVVKMAAVTQMEPVYARRMVPCFDEPAYKATWTVTVIHPKGTVAVANGIEDKTEDIQTEFISSSFKTTPRMSSYLLAIFISEFEYNEATTKSGVRFRVWSRPEEKNSTKYAVEAGVKCLEYYEEYYNISFPLPKQDMVALPDFSAGAMENWGLITYRENSLLYDPRIYPGSQKRRVAVVIAHELAHQWFGNLVTLKWWNDLWLNEGFATLVEYIGTDKISDGNFRMREWFTMDALWTALSSDSVASSHPMTFKIDKAMEVLDSFDSVTYDKGGSVLAMVRKTIGEENFNTGINHYLTRHQFENAEAADLITALADKLPDNVIGPKGVKLNISEFMDPWTKQLGYPLLMATRTNKTHISVTQERFKILQSGKEEEKYSNPIWGFKWDVPVWYQVAGSPDLEMKWMKHNEPLLIKSDKPIIINAESNGFYRAGYTDEMWKEIIQMLKDNHEQFIPQTRVRLIDDSFSEARAGLLNYSVPLQLITYLQKEKEYMPWSGTIAKIRELLDMYGTDPEKDVVHKFMIALAEKTPAKRDVDFISKNYLDDTKFFEVSAGQGILLNDCTHGDQACAARMVKMFNEEVIAKCDSTRILSECSQIAAPFRGEAYCQAVKNGDAETFNKVFHWYKTERNQVEKGNLMNAITCSRDIITLKKLLLDAMKPEGSSFRLQDCASLFSKVCTNDATSDAMLNFMIDRWDDMMIRLAGDHSGFHRILSSTVNTLKTRGGLEQLRKFRKKVPSAAELGIDKMEETAEVTITWRETNLKFVTKYVEDLMKKL</sequence>
<feature type="binding site" evidence="9">
    <location>
        <position position="433"/>
    </location>
    <ligand>
        <name>Zn(2+)</name>
        <dbReference type="ChEBI" id="CHEBI:29105"/>
        <note>catalytic</note>
    </ligand>
</feature>
<keyword evidence="5" id="KW-0378">Hydrolase</keyword>
<dbReference type="PANTHER" id="PTHR11533">
    <property type="entry name" value="PROTEASE M1 ZINC METALLOPROTEASE"/>
    <property type="match status" value="1"/>
</dbReference>
<dbReference type="FunFam" id="2.60.40.1730:FF:000013">
    <property type="entry name" value="Aminopeptidase"/>
    <property type="match status" value="1"/>
</dbReference>
<dbReference type="SUPFAM" id="SSF55486">
    <property type="entry name" value="Metalloproteases ('zincins'), catalytic domain"/>
    <property type="match status" value="1"/>
</dbReference>
<comment type="cofactor">
    <cofactor evidence="9">
        <name>Zn(2+)</name>
        <dbReference type="ChEBI" id="CHEBI:29105"/>
    </cofactor>
    <text evidence="9">Binds 1 zinc ion per subunit.</text>
</comment>
<reference evidence="15" key="1">
    <citation type="submission" date="2007-07" db="EMBL/GenBank/DDBJ databases">
        <title>PCAP assembly of the Caenorhabditis remanei genome.</title>
        <authorList>
            <consortium name="The Caenorhabditis remanei Sequencing Consortium"/>
            <person name="Wilson R.K."/>
        </authorList>
    </citation>
    <scope>NUCLEOTIDE SEQUENCE [LARGE SCALE GENOMIC DNA]</scope>
    <source>
        <strain evidence="15">PB4641</strain>
    </source>
</reference>
<evidence type="ECO:0000259" key="14">
    <source>
        <dbReference type="Pfam" id="PF17900"/>
    </source>
</evidence>
<dbReference type="FunCoup" id="E3LTW6">
    <property type="interactions" value="93"/>
</dbReference>
<dbReference type="CDD" id="cd09601">
    <property type="entry name" value="M1_APN-Q_like"/>
    <property type="match status" value="1"/>
</dbReference>
<evidence type="ECO:0000313" key="16">
    <source>
        <dbReference type="Proteomes" id="UP000008281"/>
    </source>
</evidence>
<dbReference type="OMA" id="AFITWHI"/>
<dbReference type="Gene3D" id="1.10.390.10">
    <property type="entry name" value="Neutral Protease Domain 2"/>
    <property type="match status" value="1"/>
</dbReference>
<dbReference type="Pfam" id="PF11838">
    <property type="entry name" value="ERAP1_C"/>
    <property type="match status" value="1"/>
</dbReference>
<keyword evidence="7" id="KW-0482">Metalloprotease</keyword>
<dbReference type="EMBL" id="DS268415">
    <property type="protein sequence ID" value="EFP11097.1"/>
    <property type="molecule type" value="Genomic_DNA"/>
</dbReference>
<dbReference type="InParanoid" id="E3LTW6"/>
<dbReference type="GO" id="GO:0016020">
    <property type="term" value="C:membrane"/>
    <property type="evidence" value="ECO:0007669"/>
    <property type="project" value="TreeGrafter"/>
</dbReference>
<gene>
    <name evidence="15" type="ORF">CRE_30715</name>
</gene>
<evidence type="ECO:0000256" key="8">
    <source>
        <dbReference type="PIRSR" id="PIRSR634016-1"/>
    </source>
</evidence>
<feature type="transmembrane region" description="Helical" evidence="11">
    <location>
        <begin position="30"/>
        <end position="52"/>
    </location>
</feature>
<evidence type="ECO:0000256" key="1">
    <source>
        <dbReference type="ARBA" id="ARBA00010136"/>
    </source>
</evidence>
<dbReference type="Gene3D" id="2.60.40.1910">
    <property type="match status" value="1"/>
</dbReference>
<dbReference type="PANTHER" id="PTHR11533:SF301">
    <property type="entry name" value="AMINOPEPTIDASE"/>
    <property type="match status" value="1"/>
</dbReference>
<evidence type="ECO:0000256" key="11">
    <source>
        <dbReference type="SAM" id="Phobius"/>
    </source>
</evidence>
<evidence type="ECO:0000256" key="4">
    <source>
        <dbReference type="ARBA" id="ARBA00022723"/>
    </source>
</evidence>
<dbReference type="Pfam" id="PF01433">
    <property type="entry name" value="Peptidase_M1"/>
    <property type="match status" value="1"/>
</dbReference>
<dbReference type="Pfam" id="PF17900">
    <property type="entry name" value="Peptidase_M1_N"/>
    <property type="match status" value="1"/>
</dbReference>
<evidence type="ECO:0000256" key="7">
    <source>
        <dbReference type="ARBA" id="ARBA00023049"/>
    </source>
</evidence>
<evidence type="ECO:0000259" key="12">
    <source>
        <dbReference type="Pfam" id="PF01433"/>
    </source>
</evidence>
<feature type="binding site" evidence="9">
    <location>
        <position position="410"/>
    </location>
    <ligand>
        <name>Zn(2+)</name>
        <dbReference type="ChEBI" id="CHEBI:29105"/>
        <note>catalytic</note>
    </ligand>
</feature>
<feature type="active site" description="Proton acceptor" evidence="8">
    <location>
        <position position="411"/>
    </location>
</feature>
<dbReference type="OrthoDB" id="10031169at2759"/>
<accession>E3LTW6</accession>
<keyword evidence="2" id="KW-0031">Aminopeptidase</keyword>
<dbReference type="eggNOG" id="KOG1046">
    <property type="taxonomic scope" value="Eukaryota"/>
</dbReference>
<dbReference type="AlphaFoldDB" id="E3LTW6"/>
<dbReference type="STRING" id="31234.E3LTW6"/>
<keyword evidence="16" id="KW-1185">Reference proteome</keyword>
<keyword evidence="11" id="KW-0472">Membrane</keyword>
<keyword evidence="6 9" id="KW-0862">Zinc</keyword>
<keyword evidence="4 9" id="KW-0479">Metal-binding</keyword>
<dbReference type="InterPro" id="IPR014782">
    <property type="entry name" value="Peptidase_M1_dom"/>
</dbReference>
<organism evidence="16">
    <name type="scientific">Caenorhabditis remanei</name>
    <name type="common">Caenorhabditis vulgaris</name>
    <dbReference type="NCBI Taxonomy" id="31234"/>
    <lineage>
        <taxon>Eukaryota</taxon>
        <taxon>Metazoa</taxon>
        <taxon>Ecdysozoa</taxon>
        <taxon>Nematoda</taxon>
        <taxon>Chromadorea</taxon>
        <taxon>Rhabditida</taxon>
        <taxon>Rhabditina</taxon>
        <taxon>Rhabditomorpha</taxon>
        <taxon>Rhabditoidea</taxon>
        <taxon>Rhabditidae</taxon>
        <taxon>Peloderinae</taxon>
        <taxon>Caenorhabditis</taxon>
    </lineage>
</organism>
<dbReference type="MEROPS" id="M01.015"/>
<evidence type="ECO:0000256" key="10">
    <source>
        <dbReference type="PIRSR" id="PIRSR634016-4"/>
    </source>
</evidence>
<dbReference type="PRINTS" id="PR00756">
    <property type="entry name" value="ALADIPTASE"/>
</dbReference>
<dbReference type="InterPro" id="IPR001930">
    <property type="entry name" value="Peptidase_M1"/>
</dbReference>
<evidence type="ECO:0000256" key="3">
    <source>
        <dbReference type="ARBA" id="ARBA00022670"/>
    </source>
</evidence>
<dbReference type="Gene3D" id="2.60.40.1730">
    <property type="entry name" value="tricorn interacting facor f3 domain"/>
    <property type="match status" value="1"/>
</dbReference>
<feature type="binding site" evidence="9">
    <location>
        <position position="414"/>
    </location>
    <ligand>
        <name>Zn(2+)</name>
        <dbReference type="ChEBI" id="CHEBI:29105"/>
        <note>catalytic</note>
    </ligand>
</feature>
<feature type="domain" description="Peptidase M1 membrane alanine aminopeptidase" evidence="12">
    <location>
        <begin position="338"/>
        <end position="566"/>
    </location>
</feature>
<keyword evidence="3" id="KW-0645">Protease</keyword>
<dbReference type="GO" id="GO:0043171">
    <property type="term" value="P:peptide catabolic process"/>
    <property type="evidence" value="ECO:0007669"/>
    <property type="project" value="TreeGrafter"/>
</dbReference>
<dbReference type="InterPro" id="IPR042097">
    <property type="entry name" value="Aminopeptidase_N-like_N_sf"/>
</dbReference>
<comment type="similarity">
    <text evidence="1">Belongs to the peptidase M1 family.</text>
</comment>
<keyword evidence="11" id="KW-1133">Transmembrane helix</keyword>
<dbReference type="GO" id="GO:0070006">
    <property type="term" value="F:metalloaminopeptidase activity"/>
    <property type="evidence" value="ECO:0007669"/>
    <property type="project" value="EnsemblMetazoa"/>
</dbReference>
<name>E3LTW6_CAERE</name>
<dbReference type="FunFam" id="1.10.390.10:FF:000006">
    <property type="entry name" value="Puromycin-sensitive aminopeptidase"/>
    <property type="match status" value="1"/>
</dbReference>
<evidence type="ECO:0000256" key="5">
    <source>
        <dbReference type="ARBA" id="ARBA00022801"/>
    </source>
</evidence>